<dbReference type="EMBL" id="ABIL02000005">
    <property type="protein sequence ID" value="EDS73017.1"/>
    <property type="molecule type" value="Genomic_DNA"/>
</dbReference>
<dbReference type="Proteomes" id="UP000005178">
    <property type="component" value="Unassembled WGS sequence"/>
</dbReference>
<evidence type="ECO:0000313" key="2">
    <source>
        <dbReference type="EMBL" id="EDS73017.1"/>
    </source>
</evidence>
<sequence>MTPQSTIDLSLLLSLFTIIFVGLTYYRNSKKDTSADLKEQMKVSVKLDTICNTTNETRSDIKSINKQLTDLMETQILQGQELKTMWRRVDEHSEKLSEHEDKIIKLEKENCKNVK</sequence>
<feature type="transmembrane region" description="Helical" evidence="1">
    <location>
        <begin position="6"/>
        <end position="26"/>
    </location>
</feature>
<dbReference type="OrthoDB" id="2087365at2"/>
<keyword evidence="1" id="KW-1133">Transmembrane helix</keyword>
<accession>B1C7N0</accession>
<dbReference type="AlphaFoldDB" id="B1C7N0"/>
<gene>
    <name evidence="2" type="ORF">ANASTE_00732</name>
</gene>
<keyword evidence="3" id="KW-1185">Reference proteome</keyword>
<name>B1C7N0_9FIRM</name>
<organism evidence="2 3">
    <name type="scientific">Anaerofustis stercorihominis DSM 17244</name>
    <dbReference type="NCBI Taxonomy" id="445971"/>
    <lineage>
        <taxon>Bacteria</taxon>
        <taxon>Bacillati</taxon>
        <taxon>Bacillota</taxon>
        <taxon>Clostridia</taxon>
        <taxon>Eubacteriales</taxon>
        <taxon>Eubacteriaceae</taxon>
        <taxon>Anaerofustis</taxon>
    </lineage>
</organism>
<evidence type="ECO:0000313" key="3">
    <source>
        <dbReference type="Proteomes" id="UP000005178"/>
    </source>
</evidence>
<keyword evidence="1" id="KW-0812">Transmembrane</keyword>
<comment type="caution">
    <text evidence="2">The sequence shown here is derived from an EMBL/GenBank/DDBJ whole genome shotgun (WGS) entry which is preliminary data.</text>
</comment>
<dbReference type="eggNOG" id="ENOG502ZQ90">
    <property type="taxonomic scope" value="Bacteria"/>
</dbReference>
<protein>
    <submittedName>
        <fullName evidence="2">Uncharacterized protein</fullName>
    </submittedName>
</protein>
<keyword evidence="1" id="KW-0472">Membrane</keyword>
<dbReference type="STRING" id="445971.ANASTE_00732"/>
<proteinExistence type="predicted"/>
<reference evidence="2" key="2">
    <citation type="submission" date="2013-08" db="EMBL/GenBank/DDBJ databases">
        <title>Draft genome sequence of Anaerofustis stercorihominis (DSM 17244).</title>
        <authorList>
            <person name="Sudarsanam P."/>
            <person name="Ley R."/>
            <person name="Guruge J."/>
            <person name="Turnbaugh P.J."/>
            <person name="Mahowald M."/>
            <person name="Liep D."/>
            <person name="Gordon J."/>
        </authorList>
    </citation>
    <scope>NUCLEOTIDE SEQUENCE</scope>
    <source>
        <strain evidence="2">DSM 17244</strain>
    </source>
</reference>
<reference evidence="2" key="1">
    <citation type="submission" date="2008-01" db="EMBL/GenBank/DDBJ databases">
        <authorList>
            <person name="Fulton L."/>
            <person name="Clifton S."/>
            <person name="Fulton B."/>
            <person name="Xu J."/>
            <person name="Minx P."/>
            <person name="Pepin K.H."/>
            <person name="Johnson M."/>
            <person name="Thiruvilangam P."/>
            <person name="Bhonagiri V."/>
            <person name="Nash W.E."/>
            <person name="Mardis E.R."/>
            <person name="Wilson R.K."/>
        </authorList>
    </citation>
    <scope>NUCLEOTIDE SEQUENCE [LARGE SCALE GENOMIC DNA]</scope>
    <source>
        <strain evidence="2">DSM 17244</strain>
    </source>
</reference>
<dbReference type="HOGENOM" id="CLU_2103902_0_0_9"/>
<dbReference type="RefSeq" id="WP_007049181.1">
    <property type="nucleotide sequence ID" value="NZ_DS560015.1"/>
</dbReference>
<evidence type="ECO:0000256" key="1">
    <source>
        <dbReference type="SAM" id="Phobius"/>
    </source>
</evidence>
<dbReference type="GeneID" id="97999629"/>